<reference evidence="1" key="2">
    <citation type="submission" date="2014-07" db="EMBL/GenBank/DDBJ databases">
        <title>Genetics and epidemiology of antimicrobial resistance in B. fragilis group.</title>
        <authorList>
            <person name="Sydenham T.V."/>
            <person name="Hasman H."/>
            <person name="Kemp M."/>
            <person name="Justesen U.S."/>
        </authorList>
    </citation>
    <scope>NUCLEOTIDE SEQUENCE [LARGE SCALE GENOMIC DNA]</scope>
    <source>
        <strain evidence="1">DCMOUH0018B</strain>
    </source>
</reference>
<dbReference type="Pfam" id="PF17170">
    <property type="entry name" value="DUF5128"/>
    <property type="match status" value="1"/>
</dbReference>
<organism evidence="1">
    <name type="scientific">Bacteroides fragilis</name>
    <dbReference type="NCBI Taxonomy" id="817"/>
    <lineage>
        <taxon>Bacteria</taxon>
        <taxon>Pseudomonadati</taxon>
        <taxon>Bacteroidota</taxon>
        <taxon>Bacteroidia</taxon>
        <taxon>Bacteroidales</taxon>
        <taxon>Bacteroidaceae</taxon>
        <taxon>Bacteroides</taxon>
    </lineage>
</organism>
<dbReference type="InterPro" id="IPR011042">
    <property type="entry name" value="6-blade_b-propeller_TolB-like"/>
</dbReference>
<name>A0A0I9UMF0_BACFG</name>
<evidence type="ECO:0000313" key="1">
    <source>
        <dbReference type="EMBL" id="KFX73634.1"/>
    </source>
</evidence>
<reference evidence="1" key="1">
    <citation type="book" date="2014" name="THE 24TH EUROPEAN CONGRESS OF CLINICAL MICROBIOLOGY AND INFECTIOUS DISEASES" publisher="ECCMID 2014" city="Barcelona, Spain">
        <title>Identification of resistance genes in three multidrug-resistant Bacteroides fragilis isolates by whole genome sequencing.</title>
        <editorList>
            <person name="Unknown"/>
            <person name="A."/>
        </editorList>
        <authorList>
            <person name="Sydenham T.V."/>
            <person name="Hasman H."/>
            <person name="Wang M."/>
            <person name="Soki J."/>
            <person name="Nagy E."/>
            <person name="Justesen U.S."/>
        </authorList>
    </citation>
    <scope>NUCLEOTIDE SEQUENCE</scope>
    <source>
        <strain evidence="1">DCMOUH0018B</strain>
    </source>
</reference>
<proteinExistence type="predicted"/>
<accession>A0A0I9UMF0</accession>
<dbReference type="PATRIC" id="fig|817.53.peg.3476"/>
<dbReference type="AlphaFoldDB" id="A0A0I9UMF0"/>
<dbReference type="PROSITE" id="PS51257">
    <property type="entry name" value="PROKAR_LIPOPROTEIN"/>
    <property type="match status" value="1"/>
</dbReference>
<dbReference type="Gene3D" id="2.120.10.30">
    <property type="entry name" value="TolB, C-terminal domain"/>
    <property type="match status" value="1"/>
</dbReference>
<sequence>MNMRKVFYLVLSLVIASCTSNKELQEKLAFIDVTKEYPEKKIELTDIADVSYLYLNSKNDDYLYKGSIDYVTENNIIVIDRSQNSVLFFSKEGNPKSHFNRRGQGSEEYRDAYSVMYDEANDEVFVSPDFSDHIMVYSSLGEFKRKINLPQTNVNGQMALFDDVSILMYDNTKLWKSIMQSNAPDIVQTIDSAFFLISKLDGTVLDYISLPNKNIDLSYKDLNSVFTGQVSYGRVRKSADGLLLYNPESDTVFHYSKEKRLTPYMHKKPILSNQTSMTVMDICMDAGKYQFIAVYPYRETAKSPTPKYYMRNKATGELFRPKITLSDFEGKELYINPRLLNYYEHAYHFELDFAELEEAYYKNKLSGKLKEQVASLLEDEESNNVFVFADFY</sequence>
<protein>
    <submittedName>
        <fullName evidence="1">Uncharacterized protein</fullName>
    </submittedName>
</protein>
<gene>
    <name evidence="1" type="ORF">EE52_0216850</name>
</gene>
<comment type="caution">
    <text evidence="1">The sequence shown here is derived from an EMBL/GenBank/DDBJ whole genome shotgun (WGS) entry which is preliminary data.</text>
</comment>
<dbReference type="EMBL" id="JMZZ02000214">
    <property type="protein sequence ID" value="KFX73634.1"/>
    <property type="molecule type" value="Genomic_DNA"/>
</dbReference>
<dbReference type="RefSeq" id="WP_044301378.1">
    <property type="nucleotide sequence ID" value="NZ_CABJEQ010000003.1"/>
</dbReference>